<gene>
    <name evidence="2" type="ORF">MNB_SM-5-323</name>
</gene>
<feature type="compositionally biased region" description="Basic residues" evidence="1">
    <location>
        <begin position="214"/>
        <end position="229"/>
    </location>
</feature>
<accession>A0A1W1BJY8</accession>
<name>A0A1W1BJY8_9ZZZZ</name>
<evidence type="ECO:0000256" key="1">
    <source>
        <dbReference type="SAM" id="MobiDB-lite"/>
    </source>
</evidence>
<proteinExistence type="predicted"/>
<sequence>MSLNNLTIKPNNHRVYQCPFEKKLELLNLLIKENAGKSIVVVTAKDSKTIEEGLENSEIKVIEDRILIKEKELYSQIIIGFDMPIKNIVYMARASKATENSFMILDASEQKDLHFIEMLLGRAIKQEKREGFEYSVIEKEKGRFEKKKSFEKPKKDFKKDAKPKDDRWKKKKKAPNRFLGKDENGKAIFSGKSGERNHRYDGTPRDKWDAPKVTGKKINIKAHKPKRDD</sequence>
<feature type="region of interest" description="Disordered" evidence="1">
    <location>
        <begin position="148"/>
        <end position="229"/>
    </location>
</feature>
<feature type="compositionally biased region" description="Basic and acidic residues" evidence="1">
    <location>
        <begin position="193"/>
        <end position="210"/>
    </location>
</feature>
<reference evidence="2" key="1">
    <citation type="submission" date="2016-10" db="EMBL/GenBank/DDBJ databases">
        <authorList>
            <person name="de Groot N.N."/>
        </authorList>
    </citation>
    <scope>NUCLEOTIDE SEQUENCE</scope>
</reference>
<evidence type="ECO:0000313" key="2">
    <source>
        <dbReference type="EMBL" id="SFV53823.1"/>
    </source>
</evidence>
<dbReference type="EMBL" id="FPHH01000024">
    <property type="protein sequence ID" value="SFV53823.1"/>
    <property type="molecule type" value="Genomic_DNA"/>
</dbReference>
<dbReference type="AlphaFoldDB" id="A0A1W1BJY8"/>
<feature type="compositionally biased region" description="Basic and acidic residues" evidence="1">
    <location>
        <begin position="148"/>
        <end position="168"/>
    </location>
</feature>
<organism evidence="2">
    <name type="scientific">hydrothermal vent metagenome</name>
    <dbReference type="NCBI Taxonomy" id="652676"/>
    <lineage>
        <taxon>unclassified sequences</taxon>
        <taxon>metagenomes</taxon>
        <taxon>ecological metagenomes</taxon>
    </lineage>
</organism>
<protein>
    <submittedName>
        <fullName evidence="2">ABR064Wp</fullName>
    </submittedName>
</protein>